<dbReference type="PANTHER" id="PTHR43581">
    <property type="entry name" value="ATP/GTP PHOSPHATASE"/>
    <property type="match status" value="1"/>
</dbReference>
<protein>
    <submittedName>
        <fullName evidence="3">AAA family ATPase</fullName>
    </submittedName>
</protein>
<accession>A0A7G5IGM6</accession>
<reference evidence="3 4" key="1">
    <citation type="submission" date="2020-07" db="EMBL/GenBank/DDBJ databases">
        <title>Complete genome sequence for Sandaracinobacter sp. M6.</title>
        <authorList>
            <person name="Tang Y."/>
            <person name="Liu Q."/>
            <person name="Guo Z."/>
            <person name="Lei P."/>
            <person name="Huang B."/>
        </authorList>
    </citation>
    <scope>NUCLEOTIDE SEQUENCE [LARGE SCALE GENOMIC DNA]</scope>
    <source>
        <strain evidence="3 4">M6</strain>
    </source>
</reference>
<dbReference type="InterPro" id="IPR027417">
    <property type="entry name" value="P-loop_NTPase"/>
</dbReference>
<evidence type="ECO:0000259" key="1">
    <source>
        <dbReference type="Pfam" id="PF13175"/>
    </source>
</evidence>
<dbReference type="GO" id="GO:0005524">
    <property type="term" value="F:ATP binding"/>
    <property type="evidence" value="ECO:0007669"/>
    <property type="project" value="InterPro"/>
</dbReference>
<dbReference type="SUPFAM" id="SSF52540">
    <property type="entry name" value="P-loop containing nucleoside triphosphate hydrolases"/>
    <property type="match status" value="1"/>
</dbReference>
<organism evidence="3 4">
    <name type="scientific">Sandaracinobacteroides saxicola</name>
    <dbReference type="NCBI Taxonomy" id="2759707"/>
    <lineage>
        <taxon>Bacteria</taxon>
        <taxon>Pseudomonadati</taxon>
        <taxon>Pseudomonadota</taxon>
        <taxon>Alphaproteobacteria</taxon>
        <taxon>Sphingomonadales</taxon>
        <taxon>Sphingosinicellaceae</taxon>
        <taxon>Sandaracinobacteroides</taxon>
    </lineage>
</organism>
<gene>
    <name evidence="3" type="ORF">H3309_14460</name>
</gene>
<dbReference type="GO" id="GO:0006302">
    <property type="term" value="P:double-strand break repair"/>
    <property type="evidence" value="ECO:0007669"/>
    <property type="project" value="InterPro"/>
</dbReference>
<dbReference type="InterPro" id="IPR003959">
    <property type="entry name" value="ATPase_AAA_core"/>
</dbReference>
<dbReference type="AlphaFoldDB" id="A0A7G5IGM6"/>
<sequence length="602" mass="67361">MKLHSMRILGFQSFNDSGEIKFTDGINLIVGQNNAGKSALLRALQPDLADDRHRTPERWEDSQLPMPHVQLVIDVSGSELRDQILRTGSSTMPVPDGEVYAVYATNMLERMLLRMHIDHYPGVVFSSSYPSHRDFQHNPNLQEICIQLHARGGKVEPGSIQNGGDGLPSIVYQLWQRIMFSFSAERMNVGRSSFIHSSRLSPNAANLPSVLQTLGGERGDVFHRLVAHLREIFPTVGNVSVRPTPQGESEVRIWPTESMERMELSFPLLQSGTGVAQVIAILLAVMTVENAIIIIDEINSFLHPAAVKALLRVLQTDYLHHQYIISTHAPEVIGFSNPKTLIMIKRLGYESSVTSIEMDKVDAFREVADHLGVSMADVFAADQVVWVEGPTEELCFPYIYSIADGEALPRGTAFTSVMATGDFMTKRREKELIYQIYRRLTEAAVPLVVSAAFSFDSETLSDADKEQMQRDSDGKLHFLPRRHIECYLIDPESIATFVRDKELEPTDEPAVQQVAACLKSLAASEHFKIPEWSGDINDAVWQSRVDAAKLIAETCAELSDQRVTFNKKRDTLTLLQLVHKNSPDQLKELVEYVRGLVSAVIK</sequence>
<dbReference type="Proteomes" id="UP000515292">
    <property type="component" value="Chromosome"/>
</dbReference>
<dbReference type="Pfam" id="PF13304">
    <property type="entry name" value="AAA_21"/>
    <property type="match status" value="1"/>
</dbReference>
<proteinExistence type="predicted"/>
<dbReference type="RefSeq" id="WP_182295482.1">
    <property type="nucleotide sequence ID" value="NZ_CP059851.1"/>
</dbReference>
<dbReference type="Pfam" id="PF13175">
    <property type="entry name" value="AAA_15"/>
    <property type="match status" value="1"/>
</dbReference>
<evidence type="ECO:0000259" key="2">
    <source>
        <dbReference type="Pfam" id="PF13304"/>
    </source>
</evidence>
<dbReference type="KEGG" id="sand:H3309_14460"/>
<name>A0A7G5IGM6_9SPHN</name>
<feature type="domain" description="ATPase AAA-type core" evidence="2">
    <location>
        <begin position="218"/>
        <end position="333"/>
    </location>
</feature>
<dbReference type="EMBL" id="CP059851">
    <property type="protein sequence ID" value="QMW22518.1"/>
    <property type="molecule type" value="Genomic_DNA"/>
</dbReference>
<dbReference type="GO" id="GO:0016887">
    <property type="term" value="F:ATP hydrolysis activity"/>
    <property type="evidence" value="ECO:0007669"/>
    <property type="project" value="InterPro"/>
</dbReference>
<dbReference type="Gene3D" id="3.40.50.300">
    <property type="entry name" value="P-loop containing nucleotide triphosphate hydrolases"/>
    <property type="match status" value="2"/>
</dbReference>
<dbReference type="InterPro" id="IPR041685">
    <property type="entry name" value="AAA_GajA/Old/RecF-like"/>
</dbReference>
<evidence type="ECO:0000313" key="3">
    <source>
        <dbReference type="EMBL" id="QMW22518.1"/>
    </source>
</evidence>
<dbReference type="PANTHER" id="PTHR43581:SF2">
    <property type="entry name" value="EXCINUCLEASE ATPASE SUBUNIT"/>
    <property type="match status" value="1"/>
</dbReference>
<dbReference type="CDD" id="cd00267">
    <property type="entry name" value="ABC_ATPase"/>
    <property type="match status" value="1"/>
</dbReference>
<dbReference type="InterPro" id="IPR051396">
    <property type="entry name" value="Bact_Antivir_Def_Nuclease"/>
</dbReference>
<feature type="domain" description="Endonuclease GajA/Old nuclease/RecF-like AAA" evidence="1">
    <location>
        <begin position="1"/>
        <end position="45"/>
    </location>
</feature>
<keyword evidence="4" id="KW-1185">Reference proteome</keyword>
<evidence type="ECO:0000313" key="4">
    <source>
        <dbReference type="Proteomes" id="UP000515292"/>
    </source>
</evidence>